<evidence type="ECO:0000256" key="16">
    <source>
        <dbReference type="ARBA" id="ARBA00048765"/>
    </source>
</evidence>
<dbReference type="InterPro" id="IPR001104">
    <property type="entry name" value="3-oxo-5_a-steroid_4-DH_C"/>
</dbReference>
<evidence type="ECO:0000256" key="5">
    <source>
        <dbReference type="ARBA" id="ARBA00022692"/>
    </source>
</evidence>
<evidence type="ECO:0000256" key="1">
    <source>
        <dbReference type="ARBA" id="ARBA00004477"/>
    </source>
</evidence>
<evidence type="ECO:0000256" key="2">
    <source>
        <dbReference type="ARBA" id="ARBA00004922"/>
    </source>
</evidence>
<name>A0A6H0DVJ1_9SALA</name>
<dbReference type="PANTHER" id="PTHR14624">
    <property type="entry name" value="DFG10 PROTEIN"/>
    <property type="match status" value="1"/>
</dbReference>
<reference evidence="22" key="1">
    <citation type="journal article" date="2020" name="Sci. Rep.">
        <title>The transcriptome of the newt Cynops orientalis provides new insights into evolution and function of sexual gene networks in sarcopterygians.</title>
        <authorList>
            <person name="Biscotti M.A."/>
            <person name="Carducci F."/>
            <person name="Barucca M."/>
            <person name="Gerdol M."/>
            <person name="Pallavicini A."/>
            <person name="Schartl M."/>
            <person name="Canapa A."/>
            <person name="Adolfi M.C."/>
        </authorList>
    </citation>
    <scope>NUCLEOTIDE SEQUENCE</scope>
</reference>
<keyword evidence="20" id="KW-0732">Signal</keyword>
<dbReference type="UniPathway" id="UPA00378"/>
<evidence type="ECO:0000256" key="18">
    <source>
        <dbReference type="ARBA" id="ARBA00049427"/>
    </source>
</evidence>
<feature type="transmembrane region" description="Helical" evidence="19">
    <location>
        <begin position="75"/>
        <end position="101"/>
    </location>
</feature>
<dbReference type="Gene3D" id="1.20.120.1630">
    <property type="match status" value="1"/>
</dbReference>
<evidence type="ECO:0000256" key="12">
    <source>
        <dbReference type="ARBA" id="ARBA00045898"/>
    </source>
</evidence>
<evidence type="ECO:0000256" key="3">
    <source>
        <dbReference type="ARBA" id="ARBA00012049"/>
    </source>
</evidence>
<protein>
    <recommendedName>
        <fullName evidence="14 19">Polyprenal reductase</fullName>
        <ecNumber evidence="3 19">1.3.1.22</ecNumber>
        <ecNumber evidence="4 19">1.3.1.94</ecNumber>
    </recommendedName>
</protein>
<dbReference type="EC" id="1.3.1.94" evidence="4 19"/>
<comment type="catalytic activity">
    <reaction evidence="15">
        <text>androst-4-ene-3,17-dione + NADPH + H(+) = 5alpha-androstan-3,17-dione + NADP(+)</text>
        <dbReference type="Rhea" id="RHEA:50816"/>
        <dbReference type="ChEBI" id="CHEBI:15378"/>
        <dbReference type="ChEBI" id="CHEBI:15994"/>
        <dbReference type="ChEBI" id="CHEBI:16422"/>
        <dbReference type="ChEBI" id="CHEBI:57783"/>
        <dbReference type="ChEBI" id="CHEBI:58349"/>
    </reaction>
    <physiologicalReaction direction="right-to-left" evidence="15">
        <dbReference type="Rhea" id="RHEA:50818"/>
    </physiologicalReaction>
</comment>
<dbReference type="EC" id="1.3.1.22" evidence="3 19"/>
<comment type="catalytic activity">
    <reaction evidence="18 19">
        <text>a di-trans,poly-cis-dolichal + NADP(+) = a di-trans,poly-cis-polyprenal + NADPH + H(+)</text>
        <dbReference type="Rhea" id="RHEA:80727"/>
        <dbReference type="Rhea" id="RHEA-COMP:19536"/>
        <dbReference type="Rhea" id="RHEA-COMP:19537"/>
        <dbReference type="ChEBI" id="CHEBI:15378"/>
        <dbReference type="ChEBI" id="CHEBI:57783"/>
        <dbReference type="ChEBI" id="CHEBI:58349"/>
        <dbReference type="ChEBI" id="CHEBI:231623"/>
        <dbReference type="ChEBI" id="CHEBI:231637"/>
        <dbReference type="EC" id="1.3.1.94"/>
    </reaction>
    <physiologicalReaction direction="right-to-left" evidence="18 19">
        <dbReference type="Rhea" id="RHEA:80729"/>
    </physiologicalReaction>
</comment>
<comment type="similarity">
    <text evidence="13 19">Belongs to the steroid 5-alpha reductase family. Polyprenal reductase subfamily.</text>
</comment>
<dbReference type="FunFam" id="1.20.120.1630:FF:000021">
    <property type="entry name" value="Polyprenol reductase 1"/>
    <property type="match status" value="1"/>
</dbReference>
<dbReference type="AlphaFoldDB" id="A0A6H0DVJ1"/>
<keyword evidence="7 19" id="KW-0521">NADP</keyword>
<evidence type="ECO:0000313" key="22">
    <source>
        <dbReference type="EMBL" id="QIS93406.1"/>
    </source>
</evidence>
<evidence type="ECO:0000256" key="10">
    <source>
        <dbReference type="ARBA" id="ARBA00023098"/>
    </source>
</evidence>
<proteinExistence type="evidence at transcript level"/>
<dbReference type="GO" id="GO:0160198">
    <property type="term" value="F:polyprenal reductase activity"/>
    <property type="evidence" value="ECO:0007669"/>
    <property type="project" value="UniProtKB-EC"/>
</dbReference>
<comment type="pathway">
    <text evidence="2 19">Protein modification; protein glycosylation.</text>
</comment>
<keyword evidence="10" id="KW-0443">Lipid metabolism</keyword>
<dbReference type="GO" id="GO:0006488">
    <property type="term" value="P:dolichol-linked oligosaccharide biosynthetic process"/>
    <property type="evidence" value="ECO:0007669"/>
    <property type="project" value="UniProtKB-UniRule"/>
</dbReference>
<evidence type="ECO:0000256" key="15">
    <source>
        <dbReference type="ARBA" id="ARBA00048095"/>
    </source>
</evidence>
<feature type="chain" id="PRO_5026254901" description="Polyprenal reductase" evidence="20">
    <location>
        <begin position="26"/>
        <end position="317"/>
    </location>
</feature>
<dbReference type="PANTHER" id="PTHR14624:SF0">
    <property type="entry name" value="POLYPRENOL REDUCTASE"/>
    <property type="match status" value="1"/>
</dbReference>
<dbReference type="EMBL" id="MN923231">
    <property type="protein sequence ID" value="QIS93406.1"/>
    <property type="molecule type" value="mRNA"/>
</dbReference>
<keyword evidence="11 19" id="KW-0472">Membrane</keyword>
<comment type="subcellular location">
    <subcellularLocation>
        <location evidence="1">Endoplasmic reticulum membrane</location>
        <topology evidence="1">Multi-pass membrane protein</topology>
    </subcellularLocation>
</comment>
<keyword evidence="6 19" id="KW-0256">Endoplasmic reticulum</keyword>
<evidence type="ECO:0000256" key="6">
    <source>
        <dbReference type="ARBA" id="ARBA00022824"/>
    </source>
</evidence>
<comment type="catalytic activity">
    <reaction evidence="17">
        <text>17beta-hydroxy-5alpha-androstan-3-one + NADP(+) = testosterone + NADPH + H(+)</text>
        <dbReference type="Rhea" id="RHEA:50820"/>
        <dbReference type="ChEBI" id="CHEBI:15378"/>
        <dbReference type="ChEBI" id="CHEBI:16330"/>
        <dbReference type="ChEBI" id="CHEBI:17347"/>
        <dbReference type="ChEBI" id="CHEBI:57783"/>
        <dbReference type="ChEBI" id="CHEBI:58349"/>
        <dbReference type="EC" id="1.3.1.22"/>
    </reaction>
    <physiologicalReaction direction="right-to-left" evidence="17">
        <dbReference type="Rhea" id="RHEA:50822"/>
    </physiologicalReaction>
</comment>
<feature type="domain" description="3-oxo-5-alpha-steroid 4-dehydrogenase C-terminal" evidence="21">
    <location>
        <begin position="198"/>
        <end position="317"/>
    </location>
</feature>
<accession>A0A6H0DVJ1</accession>
<evidence type="ECO:0000256" key="13">
    <source>
        <dbReference type="ARBA" id="ARBA00046320"/>
    </source>
</evidence>
<feature type="transmembrane region" description="Helical" evidence="19">
    <location>
        <begin position="255"/>
        <end position="274"/>
    </location>
</feature>
<evidence type="ECO:0000256" key="7">
    <source>
        <dbReference type="ARBA" id="ARBA00022857"/>
    </source>
</evidence>
<evidence type="ECO:0000256" key="11">
    <source>
        <dbReference type="ARBA" id="ARBA00023136"/>
    </source>
</evidence>
<keyword evidence="8 19" id="KW-1133">Transmembrane helix</keyword>
<comment type="function">
    <text evidence="12">Plays a key role in early steps of protein N-linked glycosylation by being involved in the conversion of polyprenol into dolichol. Acts as a polyprenal reductase that mediates the reduction of polyprenal into dolichal in a NADP-dependent mechanism. Dolichols are required for the synthesis of dolichol-linked monosaccharides and the oligosaccharide precursor used for N-glycosylation. Also able to convert testosterone (T) into 5-alpha-dihydrotestosterone (DHT).</text>
</comment>
<evidence type="ECO:0000256" key="9">
    <source>
        <dbReference type="ARBA" id="ARBA00023002"/>
    </source>
</evidence>
<comment type="catalytic activity">
    <reaction evidence="16">
        <text>a 3-oxo-5alpha-steroid + NADP(+) = a 3-oxo-Delta(4)-steroid + NADPH + H(+)</text>
        <dbReference type="Rhea" id="RHEA:54384"/>
        <dbReference type="ChEBI" id="CHEBI:13601"/>
        <dbReference type="ChEBI" id="CHEBI:15378"/>
        <dbReference type="ChEBI" id="CHEBI:47909"/>
        <dbReference type="ChEBI" id="CHEBI:57783"/>
        <dbReference type="ChEBI" id="CHEBI:58349"/>
        <dbReference type="EC" id="1.3.1.22"/>
    </reaction>
    <physiologicalReaction direction="right-to-left" evidence="16">
        <dbReference type="Rhea" id="RHEA:54386"/>
    </physiologicalReaction>
</comment>
<evidence type="ECO:0000256" key="4">
    <source>
        <dbReference type="ARBA" id="ARBA00012522"/>
    </source>
</evidence>
<evidence type="ECO:0000256" key="8">
    <source>
        <dbReference type="ARBA" id="ARBA00022989"/>
    </source>
</evidence>
<feature type="signal peptide" evidence="20">
    <location>
        <begin position="1"/>
        <end position="25"/>
    </location>
</feature>
<feature type="transmembrane region" description="Helical" evidence="19">
    <location>
        <begin position="280"/>
        <end position="299"/>
    </location>
</feature>
<sequence length="317" mass="36749">MLGTATKPNFVACLWLALAVAFLLAQMLHRSVSTAYFPRTLHCLFEDVIRYGKTKSGWEGQRFAWMSRCDVPKRWFSHFYVVSVFWNGFLLIVLIQTLFFGHNIPAWLTTLVKLLSGESHDQVMGGELSGFLVLALLWLHSLRRLAECILVSVFSDGVIHLLHYCFGLLFYILLGITVLCQVPLHRKSVSAEDVLRQTRWHHILGILIYIWASVHQHRCHEILANLRKTKSGEVVNMGHKVPYGDWFDRVSCPHYFAELLIYIAMAVIFGIWNFTWGMVVMYVLCNQSLAAVLCHEFYLRTFDKYPKQRRAFIPFVF</sequence>
<dbReference type="GO" id="GO:0016095">
    <property type="term" value="P:polyprenol catabolic process"/>
    <property type="evidence" value="ECO:0007669"/>
    <property type="project" value="UniProtKB-UniRule"/>
</dbReference>
<dbReference type="InterPro" id="IPR039698">
    <property type="entry name" value="Dfg10/SRD5A3"/>
</dbReference>
<organism evidence="22">
    <name type="scientific">Hypselotriton orientalis</name>
    <name type="common">oriental fire-bellied newt</name>
    <dbReference type="NCBI Taxonomy" id="3399148"/>
    <lineage>
        <taxon>Eukaryota</taxon>
        <taxon>Metazoa</taxon>
        <taxon>Chordata</taxon>
        <taxon>Craniata</taxon>
        <taxon>Vertebrata</taxon>
        <taxon>Euteleostomi</taxon>
        <taxon>Amphibia</taxon>
        <taxon>Batrachia</taxon>
        <taxon>Caudata</taxon>
        <taxon>Salamandroidea</taxon>
        <taxon>Salamandridae</taxon>
        <taxon>Pleurodelinae</taxon>
        <taxon>Hypselotriton</taxon>
    </lineage>
</organism>
<evidence type="ECO:0000256" key="19">
    <source>
        <dbReference type="RuleBase" id="RU367081"/>
    </source>
</evidence>
<evidence type="ECO:0000259" key="21">
    <source>
        <dbReference type="Pfam" id="PF02544"/>
    </source>
</evidence>
<keyword evidence="9 19" id="KW-0560">Oxidoreductase</keyword>
<evidence type="ECO:0000256" key="14">
    <source>
        <dbReference type="ARBA" id="ARBA00047186"/>
    </source>
</evidence>
<dbReference type="Pfam" id="PF02544">
    <property type="entry name" value="Steroid_dh"/>
    <property type="match status" value="1"/>
</dbReference>
<dbReference type="PROSITE" id="PS50244">
    <property type="entry name" value="S5A_REDUCTASE"/>
    <property type="match status" value="1"/>
</dbReference>
<feature type="transmembrane region" description="Helical" evidence="19">
    <location>
        <begin position="161"/>
        <end position="180"/>
    </location>
</feature>
<dbReference type="GO" id="GO:0047751">
    <property type="term" value="F:3-oxo-5-alpha-steroid 4-dehydrogenase (NADP+) activity"/>
    <property type="evidence" value="ECO:0007669"/>
    <property type="project" value="UniProtKB-UniRule"/>
</dbReference>
<evidence type="ECO:0000256" key="17">
    <source>
        <dbReference type="ARBA" id="ARBA00049397"/>
    </source>
</evidence>
<keyword evidence="5 19" id="KW-0812">Transmembrane</keyword>
<dbReference type="GO" id="GO:0102389">
    <property type="term" value="F:polyprenol reductase activity"/>
    <property type="evidence" value="ECO:0007669"/>
    <property type="project" value="UniProtKB-UniRule"/>
</dbReference>
<evidence type="ECO:0000256" key="20">
    <source>
        <dbReference type="SAM" id="SignalP"/>
    </source>
</evidence>
<dbReference type="GO" id="GO:0005789">
    <property type="term" value="C:endoplasmic reticulum membrane"/>
    <property type="evidence" value="ECO:0007669"/>
    <property type="project" value="UniProtKB-SubCell"/>
</dbReference>